<evidence type="ECO:0000256" key="6">
    <source>
        <dbReference type="ARBA" id="ARBA00022741"/>
    </source>
</evidence>
<keyword evidence="12" id="KW-0812">Transmembrane</keyword>
<feature type="domain" description="Malectin" evidence="13">
    <location>
        <begin position="17"/>
        <end position="82"/>
    </location>
</feature>
<evidence type="ECO:0000256" key="12">
    <source>
        <dbReference type="SAM" id="Phobius"/>
    </source>
</evidence>
<comment type="caution">
    <text evidence="14">The sequence shown here is derived from an EMBL/GenBank/DDBJ whole genome shotgun (WGS) entry which is preliminary data.</text>
</comment>
<keyword evidence="8" id="KW-0675">Receptor</keyword>
<dbReference type="Gene3D" id="2.60.120.430">
    <property type="entry name" value="Galactose-binding lectin"/>
    <property type="match status" value="1"/>
</dbReference>
<keyword evidence="15" id="KW-1185">Reference proteome</keyword>
<comment type="catalytic activity">
    <reaction evidence="11">
        <text>L-seryl-[protein] + ATP = O-phospho-L-seryl-[protein] + ADP + H(+)</text>
        <dbReference type="Rhea" id="RHEA:17989"/>
        <dbReference type="Rhea" id="RHEA-COMP:9863"/>
        <dbReference type="Rhea" id="RHEA-COMP:11604"/>
        <dbReference type="ChEBI" id="CHEBI:15378"/>
        <dbReference type="ChEBI" id="CHEBI:29999"/>
        <dbReference type="ChEBI" id="CHEBI:30616"/>
        <dbReference type="ChEBI" id="CHEBI:83421"/>
        <dbReference type="ChEBI" id="CHEBI:456216"/>
        <dbReference type="EC" id="2.7.11.1"/>
    </reaction>
</comment>
<evidence type="ECO:0000256" key="2">
    <source>
        <dbReference type="ARBA" id="ARBA00012513"/>
    </source>
</evidence>
<keyword evidence="6" id="KW-0547">Nucleotide-binding</keyword>
<reference evidence="14 15" key="1">
    <citation type="journal article" date="2017" name="Nat. Commun.">
        <title>Genome assembly with in vitro proximity ligation data and whole-genome triplication in lettuce.</title>
        <authorList>
            <person name="Reyes-Chin-Wo S."/>
            <person name="Wang Z."/>
            <person name="Yang X."/>
            <person name="Kozik A."/>
            <person name="Arikit S."/>
            <person name="Song C."/>
            <person name="Xia L."/>
            <person name="Froenicke L."/>
            <person name="Lavelle D.O."/>
            <person name="Truco M.J."/>
            <person name="Xia R."/>
            <person name="Zhu S."/>
            <person name="Xu C."/>
            <person name="Xu H."/>
            <person name="Xu X."/>
            <person name="Cox K."/>
            <person name="Korf I."/>
            <person name="Meyers B.C."/>
            <person name="Michelmore R.W."/>
        </authorList>
    </citation>
    <scope>NUCLEOTIDE SEQUENCE [LARGE SCALE GENOMIC DNA]</scope>
    <source>
        <strain evidence="15">cv. Salinas</strain>
        <tissue evidence="14">Seedlings</tissue>
    </source>
</reference>
<evidence type="ECO:0000313" key="14">
    <source>
        <dbReference type="EMBL" id="KAJ0196413.1"/>
    </source>
</evidence>
<organism evidence="14 15">
    <name type="scientific">Lactuca sativa</name>
    <name type="common">Garden lettuce</name>
    <dbReference type="NCBI Taxonomy" id="4236"/>
    <lineage>
        <taxon>Eukaryota</taxon>
        <taxon>Viridiplantae</taxon>
        <taxon>Streptophyta</taxon>
        <taxon>Embryophyta</taxon>
        <taxon>Tracheophyta</taxon>
        <taxon>Spermatophyta</taxon>
        <taxon>Magnoliopsida</taxon>
        <taxon>eudicotyledons</taxon>
        <taxon>Gunneridae</taxon>
        <taxon>Pentapetalae</taxon>
        <taxon>asterids</taxon>
        <taxon>campanulids</taxon>
        <taxon>Asterales</taxon>
        <taxon>Asteraceae</taxon>
        <taxon>Cichorioideae</taxon>
        <taxon>Cichorieae</taxon>
        <taxon>Lactucinae</taxon>
        <taxon>Lactuca</taxon>
    </lineage>
</organism>
<evidence type="ECO:0000256" key="10">
    <source>
        <dbReference type="ARBA" id="ARBA00047899"/>
    </source>
</evidence>
<dbReference type="GO" id="GO:0005524">
    <property type="term" value="F:ATP binding"/>
    <property type="evidence" value="ECO:0007669"/>
    <property type="project" value="UniProtKB-KW"/>
</dbReference>
<dbReference type="EC" id="2.7.11.1" evidence="2"/>
<evidence type="ECO:0000256" key="8">
    <source>
        <dbReference type="ARBA" id="ARBA00023170"/>
    </source>
</evidence>
<dbReference type="InterPro" id="IPR011009">
    <property type="entry name" value="Kinase-like_dom_sf"/>
</dbReference>
<comment type="catalytic activity">
    <reaction evidence="10">
        <text>L-threonyl-[protein] + ATP = O-phospho-L-threonyl-[protein] + ADP + H(+)</text>
        <dbReference type="Rhea" id="RHEA:46608"/>
        <dbReference type="Rhea" id="RHEA-COMP:11060"/>
        <dbReference type="Rhea" id="RHEA-COMP:11605"/>
        <dbReference type="ChEBI" id="CHEBI:15378"/>
        <dbReference type="ChEBI" id="CHEBI:30013"/>
        <dbReference type="ChEBI" id="CHEBI:30616"/>
        <dbReference type="ChEBI" id="CHEBI:61977"/>
        <dbReference type="ChEBI" id="CHEBI:456216"/>
        <dbReference type="EC" id="2.7.11.1"/>
    </reaction>
</comment>
<keyword evidence="3" id="KW-0597">Phosphoprotein</keyword>
<evidence type="ECO:0000256" key="11">
    <source>
        <dbReference type="ARBA" id="ARBA00048679"/>
    </source>
</evidence>
<dbReference type="Proteomes" id="UP000235145">
    <property type="component" value="Unassembled WGS sequence"/>
</dbReference>
<dbReference type="Gene3D" id="3.30.200.20">
    <property type="entry name" value="Phosphorylase Kinase, domain 1"/>
    <property type="match status" value="1"/>
</dbReference>
<dbReference type="GO" id="GO:0004674">
    <property type="term" value="F:protein serine/threonine kinase activity"/>
    <property type="evidence" value="ECO:0007669"/>
    <property type="project" value="UniProtKB-EC"/>
</dbReference>
<keyword evidence="7" id="KW-0067">ATP-binding</keyword>
<keyword evidence="12" id="KW-0472">Membrane</keyword>
<dbReference type="EMBL" id="NBSK02000007">
    <property type="protein sequence ID" value="KAJ0196413.1"/>
    <property type="molecule type" value="Genomic_DNA"/>
</dbReference>
<feature type="transmembrane region" description="Helical" evidence="12">
    <location>
        <begin position="88"/>
        <end position="106"/>
    </location>
</feature>
<gene>
    <name evidence="14" type="ORF">LSAT_V11C700386030</name>
</gene>
<dbReference type="InterPro" id="IPR051824">
    <property type="entry name" value="LRR_Rcpt-Like_S/T_Kinase"/>
</dbReference>
<name>A0A9R1V134_LACSA</name>
<dbReference type="Pfam" id="PF11721">
    <property type="entry name" value="Malectin"/>
    <property type="match status" value="1"/>
</dbReference>
<evidence type="ECO:0000256" key="1">
    <source>
        <dbReference type="ARBA" id="ARBA00004479"/>
    </source>
</evidence>
<keyword evidence="9" id="KW-0325">Glycoprotein</keyword>
<sequence>MVLVVSLCCNLGPWVVIFFQGNQVFKDFDIKRAAGGASFSPVTREVTAEVLNNYLEVHFFWAGKGFSYIRDQGDLGPLISAISATPRIWTPIGVVSLLTLLALYIIRQQRKRRDTSGNYDEHEEFLGIDTRPYTFGYGDLRDATDDFSPANKLGEGGFGPVYKSPFLLLINKVNHNWLDGME</sequence>
<dbReference type="PANTHER" id="PTHR48006">
    <property type="entry name" value="LEUCINE-RICH REPEAT-CONTAINING PROTEIN DDB_G0281931-RELATED"/>
    <property type="match status" value="1"/>
</dbReference>
<dbReference type="AlphaFoldDB" id="A0A9R1V134"/>
<evidence type="ECO:0000259" key="13">
    <source>
        <dbReference type="Pfam" id="PF11721"/>
    </source>
</evidence>
<keyword evidence="4" id="KW-0808">Transferase</keyword>
<evidence type="ECO:0000256" key="5">
    <source>
        <dbReference type="ARBA" id="ARBA00022729"/>
    </source>
</evidence>
<dbReference type="InterPro" id="IPR021720">
    <property type="entry name" value="Malectin_dom"/>
</dbReference>
<evidence type="ECO:0000256" key="7">
    <source>
        <dbReference type="ARBA" id="ARBA00022840"/>
    </source>
</evidence>
<comment type="subcellular location">
    <subcellularLocation>
        <location evidence="1">Membrane</location>
        <topology evidence="1">Single-pass type I membrane protein</topology>
    </subcellularLocation>
</comment>
<evidence type="ECO:0000256" key="4">
    <source>
        <dbReference type="ARBA" id="ARBA00022679"/>
    </source>
</evidence>
<dbReference type="PANTHER" id="PTHR48006:SF62">
    <property type="entry name" value="LEUCINE-RICH REPEAT TRANSMEMBRANE PROTEIN KINASE"/>
    <property type="match status" value="1"/>
</dbReference>
<protein>
    <recommendedName>
        <fullName evidence="2">non-specific serine/threonine protein kinase</fullName>
        <ecNumber evidence="2">2.7.11.1</ecNumber>
    </recommendedName>
</protein>
<keyword evidence="5" id="KW-0732">Signal</keyword>
<dbReference type="SUPFAM" id="SSF56112">
    <property type="entry name" value="Protein kinase-like (PK-like)"/>
    <property type="match status" value="1"/>
</dbReference>
<evidence type="ECO:0000313" key="15">
    <source>
        <dbReference type="Proteomes" id="UP000235145"/>
    </source>
</evidence>
<evidence type="ECO:0000256" key="9">
    <source>
        <dbReference type="ARBA" id="ARBA00023180"/>
    </source>
</evidence>
<accession>A0A9R1V134</accession>
<keyword evidence="12" id="KW-1133">Transmembrane helix</keyword>
<proteinExistence type="predicted"/>
<dbReference type="GO" id="GO:0016020">
    <property type="term" value="C:membrane"/>
    <property type="evidence" value="ECO:0007669"/>
    <property type="project" value="UniProtKB-SubCell"/>
</dbReference>
<evidence type="ECO:0000256" key="3">
    <source>
        <dbReference type="ARBA" id="ARBA00022553"/>
    </source>
</evidence>